<dbReference type="PANTHER" id="PTHR43297:SF2">
    <property type="entry name" value="DIPEPTIDE TRANSPORT ATP-BINDING PROTEIN DPPD"/>
    <property type="match status" value="1"/>
</dbReference>
<dbReference type="GO" id="GO:0005524">
    <property type="term" value="F:ATP binding"/>
    <property type="evidence" value="ECO:0007669"/>
    <property type="project" value="UniProtKB-KW"/>
</dbReference>
<comment type="subcellular location">
    <subcellularLocation>
        <location evidence="1">Membrane</location>
    </subcellularLocation>
</comment>
<dbReference type="Pfam" id="PF08352">
    <property type="entry name" value="oligo_HPY"/>
    <property type="match status" value="1"/>
</dbReference>
<keyword evidence="5" id="KW-0067">ATP-binding</keyword>
<feature type="transmembrane region" description="Helical" evidence="7">
    <location>
        <begin position="113"/>
        <end position="146"/>
    </location>
</feature>
<dbReference type="InterPro" id="IPR013563">
    <property type="entry name" value="Oligopep_ABC_C"/>
</dbReference>
<evidence type="ECO:0000256" key="6">
    <source>
        <dbReference type="ARBA" id="ARBA00023136"/>
    </source>
</evidence>
<evidence type="ECO:0000313" key="9">
    <source>
        <dbReference type="EMBL" id="SVA81245.1"/>
    </source>
</evidence>
<keyword evidence="6 7" id="KW-0472">Membrane</keyword>
<dbReference type="Pfam" id="PF00005">
    <property type="entry name" value="ABC_tran"/>
    <property type="match status" value="1"/>
</dbReference>
<dbReference type="PROSITE" id="PS00211">
    <property type="entry name" value="ABC_TRANSPORTER_1"/>
    <property type="match status" value="1"/>
</dbReference>
<evidence type="ECO:0000256" key="4">
    <source>
        <dbReference type="ARBA" id="ARBA00022741"/>
    </source>
</evidence>
<name>A0A381YW57_9ZZZZ</name>
<accession>A0A381YW57</accession>
<sequence length="376" mass="41534">MTVIGLSAGVIDNGEVFFEGEELISASEERMRELRGNDISMIFQEPMTALNPLYTVEKQIHEVMSLHDKLPPVDRSAVERMYIGMRSSVARPFSKLRSIVSNPSEYRPNGNDILTILMLVIAWALLTNTPILSIFMIAFLLITWLLSSMNTLDLVHHDVIVERLRDVRIPNPSAVAKMHPHELSGGMRQRVMIAMMMACEPKLLIADEPTTALDVTIQSQIVELMKDLRNTKGTAILLITHDIGLVAEMCEKVGVMYAGSIVEQGTIDEILNSPRMPYTIGLMHSIPKIGDTRDALPIIPGQVPDPINLPSGCKFHPRCPFADAKCVSESPPTVDLGGGHMASCHHLDKTAEMSEVQDAFDRFVEELESKGGEVVA</sequence>
<dbReference type="InterPro" id="IPR050388">
    <property type="entry name" value="ABC_Ni/Peptide_Import"/>
</dbReference>
<evidence type="ECO:0000259" key="8">
    <source>
        <dbReference type="PROSITE" id="PS50893"/>
    </source>
</evidence>
<reference evidence="9" key="1">
    <citation type="submission" date="2018-05" db="EMBL/GenBank/DDBJ databases">
        <authorList>
            <person name="Lanie J.A."/>
            <person name="Ng W.-L."/>
            <person name="Kazmierczak K.M."/>
            <person name="Andrzejewski T.M."/>
            <person name="Davidsen T.M."/>
            <person name="Wayne K.J."/>
            <person name="Tettelin H."/>
            <person name="Glass J.I."/>
            <person name="Rusch D."/>
            <person name="Podicherti R."/>
            <person name="Tsui H.-C.T."/>
            <person name="Winkler M.E."/>
        </authorList>
    </citation>
    <scope>NUCLEOTIDE SEQUENCE</scope>
</reference>
<dbReference type="InterPro" id="IPR003439">
    <property type="entry name" value="ABC_transporter-like_ATP-bd"/>
</dbReference>
<dbReference type="Gene3D" id="3.40.50.300">
    <property type="entry name" value="P-loop containing nucleotide triphosphate hydrolases"/>
    <property type="match status" value="1"/>
</dbReference>
<evidence type="ECO:0000256" key="2">
    <source>
        <dbReference type="ARBA" id="ARBA00022448"/>
    </source>
</evidence>
<organism evidence="9">
    <name type="scientific">marine metagenome</name>
    <dbReference type="NCBI Taxonomy" id="408172"/>
    <lineage>
        <taxon>unclassified sequences</taxon>
        <taxon>metagenomes</taxon>
        <taxon>ecological metagenomes</taxon>
    </lineage>
</organism>
<keyword evidence="4" id="KW-0547">Nucleotide-binding</keyword>
<keyword evidence="7" id="KW-1133">Transmembrane helix</keyword>
<dbReference type="GO" id="GO:0016887">
    <property type="term" value="F:ATP hydrolysis activity"/>
    <property type="evidence" value="ECO:0007669"/>
    <property type="project" value="InterPro"/>
</dbReference>
<evidence type="ECO:0000256" key="1">
    <source>
        <dbReference type="ARBA" id="ARBA00004370"/>
    </source>
</evidence>
<keyword evidence="7" id="KW-0812">Transmembrane</keyword>
<dbReference type="NCBIfam" id="TIGR01727">
    <property type="entry name" value="oligo_HPY"/>
    <property type="match status" value="1"/>
</dbReference>
<evidence type="ECO:0000256" key="7">
    <source>
        <dbReference type="SAM" id="Phobius"/>
    </source>
</evidence>
<dbReference type="AlphaFoldDB" id="A0A381YW57"/>
<dbReference type="EMBL" id="UINC01019212">
    <property type="protein sequence ID" value="SVA81245.1"/>
    <property type="molecule type" value="Genomic_DNA"/>
</dbReference>
<evidence type="ECO:0000256" key="5">
    <source>
        <dbReference type="ARBA" id="ARBA00022840"/>
    </source>
</evidence>
<gene>
    <name evidence="9" type="ORF">METZ01_LOCUS134099</name>
</gene>
<dbReference type="InterPro" id="IPR017871">
    <property type="entry name" value="ABC_transporter-like_CS"/>
</dbReference>
<dbReference type="GO" id="GO:0015833">
    <property type="term" value="P:peptide transport"/>
    <property type="evidence" value="ECO:0007669"/>
    <property type="project" value="InterPro"/>
</dbReference>
<dbReference type="InterPro" id="IPR027417">
    <property type="entry name" value="P-loop_NTPase"/>
</dbReference>
<dbReference type="PROSITE" id="PS50893">
    <property type="entry name" value="ABC_TRANSPORTER_2"/>
    <property type="match status" value="1"/>
</dbReference>
<keyword evidence="2" id="KW-0813">Transport</keyword>
<proteinExistence type="predicted"/>
<keyword evidence="3" id="KW-1003">Cell membrane</keyword>
<protein>
    <recommendedName>
        <fullName evidence="8">ABC transporter domain-containing protein</fullName>
    </recommendedName>
</protein>
<dbReference type="SUPFAM" id="SSF52540">
    <property type="entry name" value="P-loop containing nucleoside triphosphate hydrolases"/>
    <property type="match status" value="1"/>
</dbReference>
<dbReference type="PANTHER" id="PTHR43297">
    <property type="entry name" value="OLIGOPEPTIDE TRANSPORT ATP-BINDING PROTEIN APPD"/>
    <property type="match status" value="1"/>
</dbReference>
<dbReference type="CDD" id="cd03257">
    <property type="entry name" value="ABC_NikE_OppD_transporters"/>
    <property type="match status" value="1"/>
</dbReference>
<dbReference type="GO" id="GO:0016020">
    <property type="term" value="C:membrane"/>
    <property type="evidence" value="ECO:0007669"/>
    <property type="project" value="UniProtKB-SubCell"/>
</dbReference>
<evidence type="ECO:0000256" key="3">
    <source>
        <dbReference type="ARBA" id="ARBA00022475"/>
    </source>
</evidence>
<feature type="domain" description="ABC transporter" evidence="8">
    <location>
        <begin position="34"/>
        <end position="283"/>
    </location>
</feature>